<dbReference type="RefSeq" id="WP_305005720.1">
    <property type="nucleotide sequence ID" value="NZ_JAUQSY010000003.1"/>
</dbReference>
<evidence type="ECO:0000313" key="2">
    <source>
        <dbReference type="EMBL" id="MDO7874408.1"/>
    </source>
</evidence>
<organism evidence="2 3">
    <name type="scientific">Hymenobacter aranciens</name>
    <dbReference type="NCBI Taxonomy" id="3063996"/>
    <lineage>
        <taxon>Bacteria</taxon>
        <taxon>Pseudomonadati</taxon>
        <taxon>Bacteroidota</taxon>
        <taxon>Cytophagia</taxon>
        <taxon>Cytophagales</taxon>
        <taxon>Hymenobacteraceae</taxon>
        <taxon>Hymenobacter</taxon>
    </lineage>
</organism>
<evidence type="ECO:0000256" key="1">
    <source>
        <dbReference type="SAM" id="MobiDB-lite"/>
    </source>
</evidence>
<dbReference type="PROSITE" id="PS51257">
    <property type="entry name" value="PROKAR_LIPOPROTEIN"/>
    <property type="match status" value="1"/>
</dbReference>
<feature type="compositionally biased region" description="Low complexity" evidence="1">
    <location>
        <begin position="33"/>
        <end position="44"/>
    </location>
</feature>
<dbReference type="Proteomes" id="UP001176429">
    <property type="component" value="Unassembled WGS sequence"/>
</dbReference>
<reference evidence="2" key="1">
    <citation type="submission" date="2023-07" db="EMBL/GenBank/DDBJ databases">
        <authorList>
            <person name="Kim M.K."/>
        </authorList>
    </citation>
    <scope>NUCLEOTIDE SEQUENCE</scope>
    <source>
        <strain evidence="2">ASUV-10-1</strain>
    </source>
</reference>
<proteinExistence type="predicted"/>
<feature type="region of interest" description="Disordered" evidence="1">
    <location>
        <begin position="21"/>
        <end position="44"/>
    </location>
</feature>
<name>A0ABT9BCY6_9BACT</name>
<protein>
    <submittedName>
        <fullName evidence="2">Uncharacterized protein</fullName>
    </submittedName>
</protein>
<feature type="compositionally biased region" description="Low complexity" evidence="1">
    <location>
        <begin position="82"/>
        <end position="116"/>
    </location>
</feature>
<feature type="region of interest" description="Disordered" evidence="1">
    <location>
        <begin position="74"/>
        <end position="132"/>
    </location>
</feature>
<evidence type="ECO:0000313" key="3">
    <source>
        <dbReference type="Proteomes" id="UP001176429"/>
    </source>
</evidence>
<comment type="caution">
    <text evidence="2">The sequence shown here is derived from an EMBL/GenBank/DDBJ whole genome shotgun (WGS) entry which is preliminary data.</text>
</comment>
<gene>
    <name evidence="2" type="ORF">Q5H93_06660</name>
</gene>
<accession>A0ABT9BCY6</accession>
<keyword evidence="3" id="KW-1185">Reference proteome</keyword>
<dbReference type="EMBL" id="JAUQSY010000003">
    <property type="protein sequence ID" value="MDO7874408.1"/>
    <property type="molecule type" value="Genomic_DNA"/>
</dbReference>
<sequence length="273" mass="28814">MKPYLLLAPLVLLAACRPDDQPATTATPPPATSAPTAGAPAATPDTLHVADSLGRRVAVLPLRPSTAAAFQQLPAGPLPVRPTDNPNPAATADAPLPAGGRVQRQGQQLRLRPAQGPAVVLTPQPSPEDGPEGRDIAYYYWGSLPAAHQWVVDVVMDDGSSVLLVDQRTGRRTSLLGAPSLSPDGRHLLSMCEDVSSGGTPTNLSLYRCDGPAPQLVWSRNLTAWGPRAARWRDARHAILLRAHAATDPSADVAEAAQHVRLSYAELELPARP</sequence>